<name>A0A9P6HK30_9AGAM</name>
<dbReference type="PRINTS" id="PR00318">
    <property type="entry name" value="GPROTEINA"/>
</dbReference>
<keyword evidence="3 5" id="KW-0342">GTP-binding</keyword>
<proteinExistence type="predicted"/>
<organism evidence="8 9">
    <name type="scientific">Thelephora terrestris</name>
    <dbReference type="NCBI Taxonomy" id="56493"/>
    <lineage>
        <taxon>Eukaryota</taxon>
        <taxon>Fungi</taxon>
        <taxon>Dikarya</taxon>
        <taxon>Basidiomycota</taxon>
        <taxon>Agaricomycotina</taxon>
        <taxon>Agaricomycetes</taxon>
        <taxon>Thelephorales</taxon>
        <taxon>Thelephoraceae</taxon>
        <taxon>Thelephora</taxon>
    </lineage>
</organism>
<evidence type="ECO:0000256" key="7">
    <source>
        <dbReference type="SAM" id="MobiDB-lite"/>
    </source>
</evidence>
<dbReference type="OrthoDB" id="5817230at2759"/>
<dbReference type="PANTHER" id="PTHR10218">
    <property type="entry name" value="GTP-BINDING PROTEIN ALPHA SUBUNIT"/>
    <property type="match status" value="1"/>
</dbReference>
<comment type="caution">
    <text evidence="8">The sequence shown here is derived from an EMBL/GenBank/DDBJ whole genome shotgun (WGS) entry which is preliminary data.</text>
</comment>
<dbReference type="GO" id="GO:0031683">
    <property type="term" value="F:G-protein beta/gamma-subunit complex binding"/>
    <property type="evidence" value="ECO:0007669"/>
    <property type="project" value="InterPro"/>
</dbReference>
<accession>A0A9P6HK30</accession>
<dbReference type="GO" id="GO:0005737">
    <property type="term" value="C:cytoplasm"/>
    <property type="evidence" value="ECO:0007669"/>
    <property type="project" value="TreeGrafter"/>
</dbReference>
<dbReference type="InterPro" id="IPR001019">
    <property type="entry name" value="Gprotein_alpha_su"/>
</dbReference>
<evidence type="ECO:0000256" key="3">
    <source>
        <dbReference type="ARBA" id="ARBA00023134"/>
    </source>
</evidence>
<sequence length="460" mass="51714">MLSVSRPSIDDPLTRVFAPPPDESQYDRENRIRAEQEAKKRSDAIDEEINKQRLTQKNSKPVKILLLGQSESDFQLMSSPKAFRAELPSWRAVIQLNVVRSVRLIVDTITMAHQTGEGYPPLGPEQLKLKMKLSPLLRIEDTLTQKLAPNSQHHIKGESPDPVFDSASVAPDAPAVPIRTELTVNSRSTWKSAFKKWAKGGVEEIDFDDPTDPGRVLFACRDDIIALWRDPVVRQILEIARVRPQDQGGFYLNDLPRVAAEKYIPTNDDILRARLKTVGVTELRVDINRSELLSKFGPGTTLSAGWHIYDVGAAWVPFFDDMNAIIFLAPISCFDQVLAEDPNVNRLADSVQLWTSIVSNRLLADAPLVLFLNKCDLLKAKIEAGSHFAKHIISYGDRPNTFEGCSNYLRKKFLGIHKERSPKPRTFHCHFTSVTFETLILHLTVQDDVIVRNLKGGGLL</sequence>
<feature type="binding site" evidence="5">
    <location>
        <begin position="271"/>
        <end position="277"/>
    </location>
    <ligand>
        <name>GTP</name>
        <dbReference type="ChEBI" id="CHEBI:37565"/>
    </ligand>
</feature>
<evidence type="ECO:0000256" key="6">
    <source>
        <dbReference type="PIRSR" id="PIRSR601019-2"/>
    </source>
</evidence>
<dbReference type="PANTHER" id="PTHR10218:SF360">
    <property type="entry name" value="GUANINE NUCLEOTIDE-BINDING PROTEIN SUBUNIT ALPHA HOMOLOG"/>
    <property type="match status" value="1"/>
</dbReference>
<dbReference type="GO" id="GO:0001664">
    <property type="term" value="F:G protein-coupled receptor binding"/>
    <property type="evidence" value="ECO:0007669"/>
    <property type="project" value="TreeGrafter"/>
</dbReference>
<evidence type="ECO:0000313" key="8">
    <source>
        <dbReference type="EMBL" id="KAF9788590.1"/>
    </source>
</evidence>
<dbReference type="SUPFAM" id="SSF47895">
    <property type="entry name" value="Transducin (alpha subunit), insertion domain"/>
    <property type="match status" value="1"/>
</dbReference>
<dbReference type="GO" id="GO:0003924">
    <property type="term" value="F:GTPase activity"/>
    <property type="evidence" value="ECO:0007669"/>
    <property type="project" value="InterPro"/>
</dbReference>
<feature type="binding site" evidence="6">
    <location>
        <position position="277"/>
    </location>
    <ligand>
        <name>Mg(2+)</name>
        <dbReference type="ChEBI" id="CHEBI:18420"/>
    </ligand>
</feature>
<evidence type="ECO:0000256" key="2">
    <source>
        <dbReference type="ARBA" id="ARBA00022741"/>
    </source>
</evidence>
<dbReference type="FunFam" id="3.40.50.300:FF:000692">
    <property type="entry name" value="Guanine nucleotide-binding protein subunit alpha"/>
    <property type="match status" value="1"/>
</dbReference>
<dbReference type="AlphaFoldDB" id="A0A9P6HK30"/>
<protein>
    <submittedName>
        <fullName evidence="8">Guanine nucleotide binding protein, alpha subunit</fullName>
    </submittedName>
</protein>
<reference evidence="8" key="2">
    <citation type="submission" date="2020-11" db="EMBL/GenBank/DDBJ databases">
        <authorList>
            <consortium name="DOE Joint Genome Institute"/>
            <person name="Kuo A."/>
            <person name="Miyauchi S."/>
            <person name="Kiss E."/>
            <person name="Drula E."/>
            <person name="Kohler A."/>
            <person name="Sanchez-Garcia M."/>
            <person name="Andreopoulos B."/>
            <person name="Barry K.W."/>
            <person name="Bonito G."/>
            <person name="Buee M."/>
            <person name="Carver A."/>
            <person name="Chen C."/>
            <person name="Cichocki N."/>
            <person name="Clum A."/>
            <person name="Culley D."/>
            <person name="Crous P.W."/>
            <person name="Fauchery L."/>
            <person name="Girlanda M."/>
            <person name="Hayes R."/>
            <person name="Keri Z."/>
            <person name="Labutti K."/>
            <person name="Lipzen A."/>
            <person name="Lombard V."/>
            <person name="Magnuson J."/>
            <person name="Maillard F."/>
            <person name="Morin E."/>
            <person name="Murat C."/>
            <person name="Nolan M."/>
            <person name="Ohm R."/>
            <person name="Pangilinan J."/>
            <person name="Pereira M."/>
            <person name="Perotto S."/>
            <person name="Peter M."/>
            <person name="Riley R."/>
            <person name="Sitrit Y."/>
            <person name="Stielow B."/>
            <person name="Szollosi G."/>
            <person name="Zifcakova L."/>
            <person name="Stursova M."/>
            <person name="Spatafora J.W."/>
            <person name="Tedersoo L."/>
            <person name="Vaario L.-M."/>
            <person name="Yamada A."/>
            <person name="Yan M."/>
            <person name="Wang P."/>
            <person name="Xu J."/>
            <person name="Bruns T."/>
            <person name="Baldrian P."/>
            <person name="Vilgalys R."/>
            <person name="Henrissat B."/>
            <person name="Grigoriev I.V."/>
            <person name="Hibbett D."/>
            <person name="Nagy L.G."/>
            <person name="Martin F.M."/>
        </authorList>
    </citation>
    <scope>NUCLEOTIDE SEQUENCE</scope>
    <source>
        <strain evidence="8">UH-Tt-Lm1</strain>
    </source>
</reference>
<dbReference type="SUPFAM" id="SSF52540">
    <property type="entry name" value="P-loop containing nucleoside triphosphate hydrolases"/>
    <property type="match status" value="1"/>
</dbReference>
<dbReference type="Pfam" id="PF00503">
    <property type="entry name" value="G-alpha"/>
    <property type="match status" value="1"/>
</dbReference>
<dbReference type="InterPro" id="IPR011025">
    <property type="entry name" value="GproteinA_insert"/>
</dbReference>
<dbReference type="Gene3D" id="3.40.50.300">
    <property type="entry name" value="P-loop containing nucleotide triphosphate hydrolases"/>
    <property type="match status" value="1"/>
</dbReference>
<dbReference type="Proteomes" id="UP000736335">
    <property type="component" value="Unassembled WGS sequence"/>
</dbReference>
<feature type="compositionally biased region" description="Basic and acidic residues" evidence="7">
    <location>
        <begin position="25"/>
        <end position="46"/>
    </location>
</feature>
<feature type="binding site" evidence="5">
    <location>
        <begin position="373"/>
        <end position="376"/>
    </location>
    <ligand>
        <name>GTP</name>
        <dbReference type="ChEBI" id="CHEBI:37565"/>
    </ligand>
</feature>
<dbReference type="GO" id="GO:0046872">
    <property type="term" value="F:metal ion binding"/>
    <property type="evidence" value="ECO:0007669"/>
    <property type="project" value="UniProtKB-KW"/>
</dbReference>
<evidence type="ECO:0000313" key="9">
    <source>
        <dbReference type="Proteomes" id="UP000736335"/>
    </source>
</evidence>
<evidence type="ECO:0000256" key="5">
    <source>
        <dbReference type="PIRSR" id="PIRSR601019-1"/>
    </source>
</evidence>
<dbReference type="InterPro" id="IPR027417">
    <property type="entry name" value="P-loop_NTPase"/>
</dbReference>
<dbReference type="PROSITE" id="PS51882">
    <property type="entry name" value="G_ALPHA"/>
    <property type="match status" value="1"/>
</dbReference>
<evidence type="ECO:0000256" key="4">
    <source>
        <dbReference type="ARBA" id="ARBA00023224"/>
    </source>
</evidence>
<keyword evidence="1 6" id="KW-0479">Metal-binding</keyword>
<dbReference type="GO" id="GO:0005834">
    <property type="term" value="C:heterotrimeric G-protein complex"/>
    <property type="evidence" value="ECO:0007669"/>
    <property type="project" value="TreeGrafter"/>
</dbReference>
<dbReference type="GO" id="GO:0007188">
    <property type="term" value="P:adenylate cyclase-modulating G protein-coupled receptor signaling pathway"/>
    <property type="evidence" value="ECO:0007669"/>
    <property type="project" value="TreeGrafter"/>
</dbReference>
<reference evidence="8" key="1">
    <citation type="journal article" date="2020" name="Nat. Commun.">
        <title>Large-scale genome sequencing of mycorrhizal fungi provides insights into the early evolution of symbiotic traits.</title>
        <authorList>
            <person name="Miyauchi S."/>
            <person name="Kiss E."/>
            <person name="Kuo A."/>
            <person name="Drula E."/>
            <person name="Kohler A."/>
            <person name="Sanchez-Garcia M."/>
            <person name="Morin E."/>
            <person name="Andreopoulos B."/>
            <person name="Barry K.W."/>
            <person name="Bonito G."/>
            <person name="Buee M."/>
            <person name="Carver A."/>
            <person name="Chen C."/>
            <person name="Cichocki N."/>
            <person name="Clum A."/>
            <person name="Culley D."/>
            <person name="Crous P.W."/>
            <person name="Fauchery L."/>
            <person name="Girlanda M."/>
            <person name="Hayes R.D."/>
            <person name="Keri Z."/>
            <person name="LaButti K."/>
            <person name="Lipzen A."/>
            <person name="Lombard V."/>
            <person name="Magnuson J."/>
            <person name="Maillard F."/>
            <person name="Murat C."/>
            <person name="Nolan M."/>
            <person name="Ohm R.A."/>
            <person name="Pangilinan J."/>
            <person name="Pereira M.F."/>
            <person name="Perotto S."/>
            <person name="Peter M."/>
            <person name="Pfister S."/>
            <person name="Riley R."/>
            <person name="Sitrit Y."/>
            <person name="Stielow J.B."/>
            <person name="Szollosi G."/>
            <person name="Zifcakova L."/>
            <person name="Stursova M."/>
            <person name="Spatafora J.W."/>
            <person name="Tedersoo L."/>
            <person name="Vaario L.M."/>
            <person name="Yamada A."/>
            <person name="Yan M."/>
            <person name="Wang P."/>
            <person name="Xu J."/>
            <person name="Bruns T."/>
            <person name="Baldrian P."/>
            <person name="Vilgalys R."/>
            <person name="Dunand C."/>
            <person name="Henrissat B."/>
            <person name="Grigoriev I.V."/>
            <person name="Hibbett D."/>
            <person name="Nagy L.G."/>
            <person name="Martin F.M."/>
        </authorList>
    </citation>
    <scope>NUCLEOTIDE SEQUENCE</scope>
    <source>
        <strain evidence="8">UH-Tt-Lm1</strain>
    </source>
</reference>
<keyword evidence="6" id="KW-0460">Magnesium</keyword>
<gene>
    <name evidence="8" type="ORF">BJ322DRAFT_1203685</name>
</gene>
<dbReference type="SMART" id="SM00275">
    <property type="entry name" value="G_alpha"/>
    <property type="match status" value="1"/>
</dbReference>
<dbReference type="GO" id="GO:0005525">
    <property type="term" value="F:GTP binding"/>
    <property type="evidence" value="ECO:0007669"/>
    <property type="project" value="UniProtKB-KW"/>
</dbReference>
<dbReference type="EMBL" id="WIUZ02000004">
    <property type="protein sequence ID" value="KAF9788590.1"/>
    <property type="molecule type" value="Genomic_DNA"/>
</dbReference>
<keyword evidence="4" id="KW-0807">Transducer</keyword>
<evidence type="ECO:0000256" key="1">
    <source>
        <dbReference type="ARBA" id="ARBA00022723"/>
    </source>
</evidence>
<keyword evidence="9" id="KW-1185">Reference proteome</keyword>
<keyword evidence="2 5" id="KW-0547">Nucleotide-binding</keyword>
<feature type="region of interest" description="Disordered" evidence="7">
    <location>
        <begin position="1"/>
        <end position="46"/>
    </location>
</feature>